<dbReference type="Pfam" id="PF03160">
    <property type="entry name" value="Calx-beta"/>
    <property type="match status" value="2"/>
</dbReference>
<organism evidence="7">
    <name type="scientific">Dyadobacter sp. 676</name>
    <dbReference type="NCBI Taxonomy" id="3088362"/>
    <lineage>
        <taxon>Bacteria</taxon>
        <taxon>Pseudomonadati</taxon>
        <taxon>Bacteroidota</taxon>
        <taxon>Cytophagia</taxon>
        <taxon>Cytophagales</taxon>
        <taxon>Spirosomataceae</taxon>
        <taxon>Dyadobacter</taxon>
    </lineage>
</organism>
<reference evidence="7" key="1">
    <citation type="submission" date="2024-06" db="EMBL/GenBank/DDBJ databases">
        <title>Sequencing and assembly of the genome of Dyadobacter sp. strain 676, a symbiont of Cyamopsis tetragonoloba.</title>
        <authorList>
            <person name="Guro P."/>
            <person name="Sazanova A."/>
            <person name="Kuznetsova I."/>
            <person name="Belimov A."/>
            <person name="Safronova V."/>
        </authorList>
    </citation>
    <scope>NUCLEOTIDE SEQUENCE</scope>
    <source>
        <strain evidence="7">676</strain>
    </source>
</reference>
<dbReference type="NCBIfam" id="TIGR04183">
    <property type="entry name" value="Por_Secre_tail"/>
    <property type="match status" value="1"/>
</dbReference>
<feature type="domain" description="Calx-beta" evidence="5">
    <location>
        <begin position="327"/>
        <end position="388"/>
    </location>
</feature>
<dbReference type="GO" id="GO:0016020">
    <property type="term" value="C:membrane"/>
    <property type="evidence" value="ECO:0007669"/>
    <property type="project" value="InterPro"/>
</dbReference>
<protein>
    <submittedName>
        <fullName evidence="7">Calx-beta domain-containing protein</fullName>
    </submittedName>
</protein>
<feature type="domain" description="Secretion system C-terminal sorting" evidence="6">
    <location>
        <begin position="506"/>
        <end position="569"/>
    </location>
</feature>
<dbReference type="InterPro" id="IPR026444">
    <property type="entry name" value="Secre_tail"/>
</dbReference>
<dbReference type="AlphaFoldDB" id="A0AAU8FGL4"/>
<evidence type="ECO:0000313" key="7">
    <source>
        <dbReference type="EMBL" id="XCH23663.1"/>
    </source>
</evidence>
<dbReference type="SUPFAM" id="SSF141072">
    <property type="entry name" value="CalX-like"/>
    <property type="match status" value="3"/>
</dbReference>
<gene>
    <name evidence="7" type="ORF">ABV298_25670</name>
</gene>
<dbReference type="GO" id="GO:0007154">
    <property type="term" value="P:cell communication"/>
    <property type="evidence" value="ECO:0007669"/>
    <property type="project" value="InterPro"/>
</dbReference>
<evidence type="ECO:0000256" key="1">
    <source>
        <dbReference type="ARBA" id="ARBA00022729"/>
    </source>
</evidence>
<keyword evidence="3" id="KW-0106">Calcium</keyword>
<evidence type="ECO:0000256" key="4">
    <source>
        <dbReference type="SAM" id="SignalP"/>
    </source>
</evidence>
<dbReference type="InterPro" id="IPR038081">
    <property type="entry name" value="CalX-like_sf"/>
</dbReference>
<dbReference type="EMBL" id="CP159289">
    <property type="protein sequence ID" value="XCH23663.1"/>
    <property type="molecule type" value="Genomic_DNA"/>
</dbReference>
<dbReference type="RefSeq" id="WP_353718987.1">
    <property type="nucleotide sequence ID" value="NZ_CP159289.1"/>
</dbReference>
<dbReference type="Pfam" id="PF18962">
    <property type="entry name" value="Por_Secre_tail"/>
    <property type="match status" value="1"/>
</dbReference>
<feature type="chain" id="PRO_5043683788" evidence="4">
    <location>
        <begin position="20"/>
        <end position="576"/>
    </location>
</feature>
<evidence type="ECO:0000256" key="3">
    <source>
        <dbReference type="ARBA" id="ARBA00022837"/>
    </source>
</evidence>
<dbReference type="InterPro" id="IPR003644">
    <property type="entry name" value="Calx_beta"/>
</dbReference>
<evidence type="ECO:0000259" key="5">
    <source>
        <dbReference type="Pfam" id="PF03160"/>
    </source>
</evidence>
<proteinExistence type="predicted"/>
<feature type="domain" description="Calx-beta" evidence="5">
    <location>
        <begin position="173"/>
        <end position="251"/>
    </location>
</feature>
<dbReference type="Gene3D" id="2.60.40.2030">
    <property type="match status" value="2"/>
</dbReference>
<name>A0AAU8FGL4_9BACT</name>
<evidence type="ECO:0000256" key="2">
    <source>
        <dbReference type="ARBA" id="ARBA00022737"/>
    </source>
</evidence>
<evidence type="ECO:0000259" key="6">
    <source>
        <dbReference type="Pfam" id="PF18962"/>
    </source>
</evidence>
<sequence>MKTFTLTMLRHTLTSSLVAMTLLCSILTDGFSQPPVRYVYLQKVSDAIEGGMNGLYKVGLHYPVPVGNDIVVQFALSGTAQATPGPGTDFNLVGLNAGNIVIPAGATEVFVEVDAGNDGIIEGPESVDLQLLAAISAGQNIPVDAGNRSARVGIIDANAASTTPIQVLKGTDFSEPAGQTTFTVKLAGVATSAWPVVIGYRLDGNARPGVDFQAFGEIVIPPNTNAVSIFLNATDDHIIEGQETISFRLLSGSATDGGGNAFIFPPDPANDNINVSLADDDYVPANAVVNLVKISDAAEPAAPGIIRISLPGDYVAASVVSANIQFSGSATPGGTDYIASPAVLPAYHIFGDIYLNVVDDTLYENTETAVCTLLGASDSNLFQYTAAPAQNTVGVDIADDDTNLPLRLIGFAGNMQDNGAASLRWTTAEEENTAYFEVLRSRDGRGFEKIGVVPASGSGNHNYAYTDGAPGPVNFYRLHMVDQDGSSTYSRMIKIGWNQPAPVVAFPNPARNYLTVDLGNRRPLPNGAKVIDSSGKVRKELRLTGGRQQIPIDDLLPGFYFLSVESGETFKFVVAR</sequence>
<keyword evidence="1 4" id="KW-0732">Signal</keyword>
<dbReference type="Gene3D" id="2.60.40.10">
    <property type="entry name" value="Immunoglobulins"/>
    <property type="match status" value="1"/>
</dbReference>
<feature type="signal peptide" evidence="4">
    <location>
        <begin position="1"/>
        <end position="19"/>
    </location>
</feature>
<dbReference type="InterPro" id="IPR013783">
    <property type="entry name" value="Ig-like_fold"/>
</dbReference>
<accession>A0AAU8FGL4</accession>
<keyword evidence="2" id="KW-0677">Repeat</keyword>